<accession>A0A2M4C6T0</accession>
<dbReference type="EMBL" id="GGFJ01011700">
    <property type="protein sequence ID" value="MBW60841.1"/>
    <property type="molecule type" value="Transcribed_RNA"/>
</dbReference>
<reference evidence="1" key="1">
    <citation type="submission" date="2018-01" db="EMBL/GenBank/DDBJ databases">
        <title>An insight into the sialome of Amazonian anophelines.</title>
        <authorList>
            <person name="Ribeiro J.M."/>
            <person name="Scarpassa V."/>
            <person name="Calvo E."/>
        </authorList>
    </citation>
    <scope>NUCLEOTIDE SEQUENCE</scope>
    <source>
        <tissue evidence="1">Salivary glands</tissue>
    </source>
</reference>
<dbReference type="AlphaFoldDB" id="A0A2M4C6T0"/>
<evidence type="ECO:0000313" key="1">
    <source>
        <dbReference type="EMBL" id="MBW60841.1"/>
    </source>
</evidence>
<organism evidence="1">
    <name type="scientific">Anopheles marajoara</name>
    <dbReference type="NCBI Taxonomy" id="58244"/>
    <lineage>
        <taxon>Eukaryota</taxon>
        <taxon>Metazoa</taxon>
        <taxon>Ecdysozoa</taxon>
        <taxon>Arthropoda</taxon>
        <taxon>Hexapoda</taxon>
        <taxon>Insecta</taxon>
        <taxon>Pterygota</taxon>
        <taxon>Neoptera</taxon>
        <taxon>Endopterygota</taxon>
        <taxon>Diptera</taxon>
        <taxon>Nematocera</taxon>
        <taxon>Culicoidea</taxon>
        <taxon>Culicidae</taxon>
        <taxon>Anophelinae</taxon>
        <taxon>Anopheles</taxon>
    </lineage>
</organism>
<protein>
    <submittedName>
        <fullName evidence="1">Putative secreted protein</fullName>
    </submittedName>
</protein>
<sequence>MGFSAFYLQMLVSVLHLGNNLSSLFRLVASSVIGPRAPTEGEVDFNVTSRQHKTAAPPPSSFPRAITPSLEGVFTSAAGAAYRSSIRLLWSGNFLCGARATIPEQRFPRSFGPRPGCYFWVGGFGDKICPLAKCCVCVYHVKTFLSNSGHVAMR</sequence>
<name>A0A2M4C6T0_9DIPT</name>
<proteinExistence type="predicted"/>